<feature type="region of interest" description="Disordered" evidence="1">
    <location>
        <begin position="83"/>
        <end position="110"/>
    </location>
</feature>
<gene>
    <name evidence="2" type="ordered locus">LOC_Os11g20750</name>
</gene>
<dbReference type="Proteomes" id="UP000000763">
    <property type="component" value="Chromosome 11"/>
</dbReference>
<protein>
    <submittedName>
        <fullName evidence="2">Uncharacterized protein</fullName>
    </submittedName>
</protein>
<reference evidence="3" key="2">
    <citation type="journal article" date="2008" name="Nucleic Acids Res.">
        <title>The rice annotation project database (RAP-DB): 2008 update.</title>
        <authorList>
            <consortium name="The rice annotation project (RAP)"/>
        </authorList>
    </citation>
    <scope>GENOME REANNOTATION</scope>
    <source>
        <strain evidence="3">cv. Nipponbare</strain>
    </source>
</reference>
<feature type="compositionally biased region" description="Basic and acidic residues" evidence="1">
    <location>
        <begin position="86"/>
        <end position="110"/>
    </location>
</feature>
<name>Q2R6A3_ORYSJ</name>
<evidence type="ECO:0000313" key="3">
    <source>
        <dbReference type="Proteomes" id="UP000000763"/>
    </source>
</evidence>
<organism evidence="2 3">
    <name type="scientific">Oryza sativa subsp. japonica</name>
    <name type="common">Rice</name>
    <dbReference type="NCBI Taxonomy" id="39947"/>
    <lineage>
        <taxon>Eukaryota</taxon>
        <taxon>Viridiplantae</taxon>
        <taxon>Streptophyta</taxon>
        <taxon>Embryophyta</taxon>
        <taxon>Tracheophyta</taxon>
        <taxon>Spermatophyta</taxon>
        <taxon>Magnoliopsida</taxon>
        <taxon>Liliopsida</taxon>
        <taxon>Poales</taxon>
        <taxon>Poaceae</taxon>
        <taxon>BOP clade</taxon>
        <taxon>Oryzoideae</taxon>
        <taxon>Oryzeae</taxon>
        <taxon>Oryzinae</taxon>
        <taxon>Oryza</taxon>
        <taxon>Oryza sativa</taxon>
    </lineage>
</organism>
<reference evidence="3" key="1">
    <citation type="journal article" date="2005" name="Nature">
        <title>The map-based sequence of the rice genome.</title>
        <authorList>
            <consortium name="International rice genome sequencing project (IRGSP)"/>
            <person name="Matsumoto T."/>
            <person name="Wu J."/>
            <person name="Kanamori H."/>
            <person name="Katayose Y."/>
            <person name="Fujisawa M."/>
            <person name="Namiki N."/>
            <person name="Mizuno H."/>
            <person name="Yamamoto K."/>
            <person name="Antonio B.A."/>
            <person name="Baba T."/>
            <person name="Sakata K."/>
            <person name="Nagamura Y."/>
            <person name="Aoki H."/>
            <person name="Arikawa K."/>
            <person name="Arita K."/>
            <person name="Bito T."/>
            <person name="Chiden Y."/>
            <person name="Fujitsuka N."/>
            <person name="Fukunaka R."/>
            <person name="Hamada M."/>
            <person name="Harada C."/>
            <person name="Hayashi A."/>
            <person name="Hijishita S."/>
            <person name="Honda M."/>
            <person name="Hosokawa S."/>
            <person name="Ichikawa Y."/>
            <person name="Idonuma A."/>
            <person name="Iijima M."/>
            <person name="Ikeda M."/>
            <person name="Ikeno M."/>
            <person name="Ito K."/>
            <person name="Ito S."/>
            <person name="Ito T."/>
            <person name="Ito Y."/>
            <person name="Ito Y."/>
            <person name="Iwabuchi A."/>
            <person name="Kamiya K."/>
            <person name="Karasawa W."/>
            <person name="Kurita K."/>
            <person name="Katagiri S."/>
            <person name="Kikuta A."/>
            <person name="Kobayashi H."/>
            <person name="Kobayashi N."/>
            <person name="Machita K."/>
            <person name="Maehara T."/>
            <person name="Masukawa M."/>
            <person name="Mizubayashi T."/>
            <person name="Mukai Y."/>
            <person name="Nagasaki H."/>
            <person name="Nagata Y."/>
            <person name="Naito S."/>
            <person name="Nakashima M."/>
            <person name="Nakama Y."/>
            <person name="Nakamichi Y."/>
            <person name="Nakamura M."/>
            <person name="Meguro A."/>
            <person name="Negishi M."/>
            <person name="Ohta I."/>
            <person name="Ohta T."/>
            <person name="Okamoto M."/>
            <person name="Ono N."/>
            <person name="Saji S."/>
            <person name="Sakaguchi M."/>
            <person name="Sakai K."/>
            <person name="Shibata M."/>
            <person name="Shimokawa T."/>
            <person name="Song J."/>
            <person name="Takazaki Y."/>
            <person name="Terasawa K."/>
            <person name="Tsugane M."/>
            <person name="Tsuji K."/>
            <person name="Ueda S."/>
            <person name="Waki K."/>
            <person name="Yamagata H."/>
            <person name="Yamamoto M."/>
            <person name="Yamamoto S."/>
            <person name="Yamane H."/>
            <person name="Yoshiki S."/>
            <person name="Yoshihara R."/>
            <person name="Yukawa K."/>
            <person name="Zhong H."/>
            <person name="Yano M."/>
            <person name="Yuan Q."/>
            <person name="Ouyang S."/>
            <person name="Liu J."/>
            <person name="Jones K.M."/>
            <person name="Gansberger K."/>
            <person name="Moffat K."/>
            <person name="Hill J."/>
            <person name="Bera J."/>
            <person name="Fadrosh D."/>
            <person name="Jin S."/>
            <person name="Johri S."/>
            <person name="Kim M."/>
            <person name="Overton L."/>
            <person name="Reardon M."/>
            <person name="Tsitrin T."/>
            <person name="Vuong H."/>
            <person name="Weaver B."/>
            <person name="Ciecko A."/>
            <person name="Tallon L."/>
            <person name="Jackson J."/>
            <person name="Pai G."/>
            <person name="Aken S.V."/>
            <person name="Utterback T."/>
            <person name="Reidmuller S."/>
            <person name="Feldblyum T."/>
            <person name="Hsiao J."/>
            <person name="Zismann V."/>
            <person name="Iobst S."/>
            <person name="de Vazeille A.R."/>
            <person name="Buell C.R."/>
            <person name="Ying K."/>
            <person name="Li Y."/>
            <person name="Lu T."/>
            <person name="Huang Y."/>
            <person name="Zhao Q."/>
            <person name="Feng Q."/>
            <person name="Zhang L."/>
            <person name="Zhu J."/>
            <person name="Weng Q."/>
            <person name="Mu J."/>
            <person name="Lu Y."/>
            <person name="Fan D."/>
            <person name="Liu Y."/>
            <person name="Guan J."/>
            <person name="Zhang Y."/>
            <person name="Yu S."/>
            <person name="Liu X."/>
            <person name="Zhang Y."/>
            <person name="Hong G."/>
            <person name="Han B."/>
            <person name="Choisne N."/>
            <person name="Demange N."/>
            <person name="Orjeda G."/>
            <person name="Samain S."/>
            <person name="Cattolico L."/>
            <person name="Pelletier E."/>
            <person name="Couloux A."/>
            <person name="Segurens B."/>
            <person name="Wincker P."/>
            <person name="D'Hont A."/>
            <person name="Scarpelli C."/>
            <person name="Weissenbach J."/>
            <person name="Salanoubat M."/>
            <person name="Quetier F."/>
            <person name="Yu Y."/>
            <person name="Kim H.R."/>
            <person name="Rambo T."/>
            <person name="Currie J."/>
            <person name="Collura K."/>
            <person name="Luo M."/>
            <person name="Yang T."/>
            <person name="Ammiraju J.S.S."/>
            <person name="Engler F."/>
            <person name="Soderlund C."/>
            <person name="Wing R.A."/>
            <person name="Palmer L.E."/>
            <person name="de la Bastide M."/>
            <person name="Spiegel L."/>
            <person name="Nascimento L."/>
            <person name="Zutavern T."/>
            <person name="O'Shaughnessy A."/>
            <person name="Dike S."/>
            <person name="Dedhia N."/>
            <person name="Preston R."/>
            <person name="Balija V."/>
            <person name="McCombie W.R."/>
            <person name="Chow T."/>
            <person name="Chen H."/>
            <person name="Chung M."/>
            <person name="Chen C."/>
            <person name="Shaw J."/>
            <person name="Wu H."/>
            <person name="Hsiao K."/>
            <person name="Chao Y."/>
            <person name="Chu M."/>
            <person name="Cheng C."/>
            <person name="Hour A."/>
            <person name="Lee P."/>
            <person name="Lin S."/>
            <person name="Lin Y."/>
            <person name="Liou J."/>
            <person name="Liu S."/>
            <person name="Hsing Y."/>
            <person name="Raghuvanshi S."/>
            <person name="Mohanty A."/>
            <person name="Bharti A.K."/>
            <person name="Gaur A."/>
            <person name="Gupta V."/>
            <person name="Kumar D."/>
            <person name="Ravi V."/>
            <person name="Vij S."/>
            <person name="Kapur A."/>
            <person name="Khurana P."/>
            <person name="Khurana P."/>
            <person name="Khurana J.P."/>
            <person name="Tyagi A.K."/>
            <person name="Gaikwad K."/>
            <person name="Singh A."/>
            <person name="Dalal V."/>
            <person name="Srivastava S."/>
            <person name="Dixit A."/>
            <person name="Pal A.K."/>
            <person name="Ghazi I.A."/>
            <person name="Yadav M."/>
            <person name="Pandit A."/>
            <person name="Bhargava A."/>
            <person name="Sureshbabu K."/>
            <person name="Batra K."/>
            <person name="Sharma T.R."/>
            <person name="Mohapatra T."/>
            <person name="Singh N.K."/>
            <person name="Messing J."/>
            <person name="Nelson A.B."/>
            <person name="Fuks G."/>
            <person name="Kavchok S."/>
            <person name="Keizer G."/>
            <person name="Linton E."/>
            <person name="Llaca V."/>
            <person name="Song R."/>
            <person name="Tanyolac B."/>
            <person name="Young S."/>
            <person name="Ho-Il K."/>
            <person name="Hahn J.H."/>
            <person name="Sangsakoo G."/>
            <person name="Vanavichit A."/>
            <person name="de Mattos Luiz.A.T."/>
            <person name="Zimmer P.D."/>
            <person name="Malone G."/>
            <person name="Dellagostin O."/>
            <person name="de Oliveira A.C."/>
            <person name="Bevan M."/>
            <person name="Bancroft I."/>
            <person name="Minx P."/>
            <person name="Cordum H."/>
            <person name="Wilson R."/>
            <person name="Cheng Z."/>
            <person name="Jin W."/>
            <person name="Jiang J."/>
            <person name="Leong S.A."/>
            <person name="Iwama H."/>
            <person name="Gojobori T."/>
            <person name="Itoh T."/>
            <person name="Niimura Y."/>
            <person name="Fujii Y."/>
            <person name="Habara T."/>
            <person name="Sakai H."/>
            <person name="Sato Y."/>
            <person name="Wilson G."/>
            <person name="Kumar K."/>
            <person name="McCouch S."/>
            <person name="Juretic N."/>
            <person name="Hoen D."/>
            <person name="Wright S."/>
            <person name="Bruskiewich R."/>
            <person name="Bureau T."/>
            <person name="Miyao A."/>
            <person name="Hirochika H."/>
            <person name="Nishikawa T."/>
            <person name="Kadowaki K."/>
            <person name="Sugiura M."/>
            <person name="Burr B."/>
            <person name="Sasaki T."/>
        </authorList>
    </citation>
    <scope>NUCLEOTIDE SEQUENCE [LARGE SCALE GENOMIC DNA]</scope>
    <source>
        <strain evidence="3">cv. Nipponbare</strain>
    </source>
</reference>
<accession>Q2R6A3</accession>
<proteinExistence type="predicted"/>
<dbReference type="EMBL" id="AC137922">
    <property type="protein sequence ID" value="AAX96120.1"/>
    <property type="molecule type" value="Genomic_DNA"/>
</dbReference>
<evidence type="ECO:0000256" key="1">
    <source>
        <dbReference type="SAM" id="MobiDB-lite"/>
    </source>
</evidence>
<evidence type="ECO:0000313" key="2">
    <source>
        <dbReference type="EMBL" id="AAX96120.1"/>
    </source>
</evidence>
<dbReference type="AlphaFoldDB" id="Q2R6A3"/>
<sequence>MEDRREAWSCSTGIDGGVAAEDVRVTVDGDWRRGRRRREAGDGGRRVGNREGRRAIGIGGAAEQIEGRRGAWRSAARLRRVTGVTGERENKGKKLREKERGGGEANLRARESRRDQKDRFSWKNNKEGIFTVKSMYKLLMYEGLVPRKNFIWKLKIPLKIKIFLWYLKEGVIFMETHWARTWSLLLKGTDEEIVKNYCKVLEKRVVKFFSVYGWNLRRRWEA</sequence>